<dbReference type="RefSeq" id="WP_192372749.1">
    <property type="nucleotide sequence ID" value="NZ_CAJHIV010000001.1"/>
</dbReference>
<dbReference type="InterPro" id="IPR002226">
    <property type="entry name" value="Catalase_haem_BS"/>
</dbReference>
<evidence type="ECO:0000259" key="14">
    <source>
        <dbReference type="SMART" id="SM01060"/>
    </source>
</evidence>
<keyword evidence="6 12" id="KW-0575">Peroxidase</keyword>
<evidence type="ECO:0000313" key="16">
    <source>
        <dbReference type="Proteomes" id="UP000652176"/>
    </source>
</evidence>
<dbReference type="EC" id="1.11.1.6" evidence="4 12"/>
<sequence>MNASSSIKNIGLSIAISLILNAAQADDNTLTRATGAPVGDNQNSQTAGPLGPTLLQDHHLIEKLAHFDRERIPERVVHARGTGAFGVFKATADLTDLTHAAPFQDEGKETPVFVRFSSVIHGNHSPETLRDPRGFAVKFYTEQGNWDLVGNNFPVFFIRDAMKFPDMVHSLKPDPKTNIQDAARIMDFFSHVPESTQMLTLLYSPLGIPTNYREMNGSGVHAFKFVNAACQQHYVKFTWKSRQGNHGLTRAQAAEIQASNFNHMTDDLYKHIADGDYPVWDLYVQVLDPAQVDSFDFNPLDTTKTWPEDLIPAQKVGELTLNRVPDNFFQATEQAAFAPSNMIPGIEPSEDRMLQGRLFSYADTQRYRLGINHFSLPINAPKTAVHSYNQNGAGYSAPKSASVNYQPSEATGSYVDNVSYKACPTPLQGSTQQIPFQKTQNFQQAGELYRSFSVADQTELVAAFAGDLKTVSNESVRNTVVSYLYKADTEYGTRVAKLAGADLAQVKTLAAGYTD</sequence>
<dbReference type="InterPro" id="IPR020835">
    <property type="entry name" value="Catalase_sf"/>
</dbReference>
<dbReference type="PANTHER" id="PTHR11465:SF23">
    <property type="entry name" value="CATALASE-2"/>
    <property type="match status" value="1"/>
</dbReference>
<feature type="chain" id="PRO_5045400823" description="Catalase" evidence="13">
    <location>
        <begin position="26"/>
        <end position="515"/>
    </location>
</feature>
<evidence type="ECO:0000256" key="12">
    <source>
        <dbReference type="RuleBase" id="RU000498"/>
    </source>
</evidence>
<evidence type="ECO:0000256" key="2">
    <source>
        <dbReference type="ARBA" id="ARBA00002974"/>
    </source>
</evidence>
<dbReference type="InterPro" id="IPR011614">
    <property type="entry name" value="Catalase_core"/>
</dbReference>
<reference evidence="15 16" key="1">
    <citation type="submission" date="2020-09" db="EMBL/GenBank/DDBJ databases">
        <title>Methylomonas albis sp. nov. and Methylomonas fluvii sp. nov.: Two cold-adapted methanotrophs from the River Elbe and an amended description of Methylovulum psychrotolerans strain Eb1.</title>
        <authorList>
            <person name="Bussmann I.K."/>
            <person name="Klings K.-W."/>
            <person name="Warnstedt J."/>
            <person name="Hoppert M."/>
            <person name="Saborowski A."/>
            <person name="Horn F."/>
            <person name="Liebner S."/>
        </authorList>
    </citation>
    <scope>NUCLEOTIDE SEQUENCE [LARGE SCALE GENOMIC DNA]</scope>
    <source>
        <strain evidence="15 16">EbA</strain>
    </source>
</reference>
<protein>
    <recommendedName>
        <fullName evidence="5 12">Catalase</fullName>
        <ecNumber evidence="4 12">1.11.1.6</ecNumber>
    </recommendedName>
</protein>
<comment type="function">
    <text evidence="2">Decomposes hydrogen peroxide into water and oxygen; serves to protect cells from the toxic effects of hydrogen peroxide.</text>
</comment>
<name>A0ABR9CV13_9GAMM</name>
<evidence type="ECO:0000256" key="9">
    <source>
        <dbReference type="ARBA" id="ARBA00023002"/>
    </source>
</evidence>
<comment type="similarity">
    <text evidence="3 12">Belongs to the catalase family.</text>
</comment>
<dbReference type="CDD" id="cd08154">
    <property type="entry name" value="catalase_clade_1"/>
    <property type="match status" value="1"/>
</dbReference>
<dbReference type="PROSITE" id="PS51402">
    <property type="entry name" value="CATALASE_3"/>
    <property type="match status" value="1"/>
</dbReference>
<feature type="domain" description="Catalase core" evidence="14">
    <location>
        <begin position="31"/>
        <end position="414"/>
    </location>
</feature>
<evidence type="ECO:0000256" key="4">
    <source>
        <dbReference type="ARBA" id="ARBA00012314"/>
    </source>
</evidence>
<dbReference type="InterPro" id="IPR018028">
    <property type="entry name" value="Catalase"/>
</dbReference>
<evidence type="ECO:0000256" key="3">
    <source>
        <dbReference type="ARBA" id="ARBA00005329"/>
    </source>
</evidence>
<gene>
    <name evidence="15" type="ORF">IE877_02035</name>
</gene>
<dbReference type="PROSITE" id="PS00438">
    <property type="entry name" value="CATALASE_2"/>
    <property type="match status" value="1"/>
</dbReference>
<dbReference type="EMBL" id="JACXSS010000001">
    <property type="protein sequence ID" value="MBD9354673.1"/>
    <property type="molecule type" value="Genomic_DNA"/>
</dbReference>
<dbReference type="Gene3D" id="2.40.180.10">
    <property type="entry name" value="Catalase core domain"/>
    <property type="match status" value="1"/>
</dbReference>
<evidence type="ECO:0000256" key="11">
    <source>
        <dbReference type="ARBA" id="ARBA00023324"/>
    </source>
</evidence>
<comment type="catalytic activity">
    <reaction evidence="12">
        <text>2 H2O2 = O2 + 2 H2O</text>
        <dbReference type="Rhea" id="RHEA:20309"/>
        <dbReference type="ChEBI" id="CHEBI:15377"/>
        <dbReference type="ChEBI" id="CHEBI:15379"/>
        <dbReference type="ChEBI" id="CHEBI:16240"/>
        <dbReference type="EC" id="1.11.1.6"/>
    </reaction>
</comment>
<keyword evidence="10 12" id="KW-0408">Iron</keyword>
<keyword evidence="7 12" id="KW-0349">Heme</keyword>
<dbReference type="SUPFAM" id="SSF56634">
    <property type="entry name" value="Heme-dependent catalase-like"/>
    <property type="match status" value="1"/>
</dbReference>
<evidence type="ECO:0000256" key="7">
    <source>
        <dbReference type="ARBA" id="ARBA00022617"/>
    </source>
</evidence>
<dbReference type="InterPro" id="IPR024711">
    <property type="entry name" value="Catalase_clade1/3"/>
</dbReference>
<organism evidence="15 16">
    <name type="scientific">Methylomonas albis</name>
    <dbReference type="NCBI Taxonomy" id="1854563"/>
    <lineage>
        <taxon>Bacteria</taxon>
        <taxon>Pseudomonadati</taxon>
        <taxon>Pseudomonadota</taxon>
        <taxon>Gammaproteobacteria</taxon>
        <taxon>Methylococcales</taxon>
        <taxon>Methylococcaceae</taxon>
        <taxon>Methylomonas</taxon>
    </lineage>
</organism>
<comment type="caution">
    <text evidence="15">The sequence shown here is derived from an EMBL/GenBank/DDBJ whole genome shotgun (WGS) entry which is preliminary data.</text>
</comment>
<evidence type="ECO:0000256" key="8">
    <source>
        <dbReference type="ARBA" id="ARBA00022723"/>
    </source>
</evidence>
<accession>A0ABR9CV13</accession>
<dbReference type="InterPro" id="IPR024708">
    <property type="entry name" value="Catalase_AS"/>
</dbReference>
<keyword evidence="11 12" id="KW-0376">Hydrogen peroxide</keyword>
<keyword evidence="8 12" id="KW-0479">Metal-binding</keyword>
<evidence type="ECO:0000256" key="10">
    <source>
        <dbReference type="ARBA" id="ARBA00023004"/>
    </source>
</evidence>
<dbReference type="Pfam" id="PF06628">
    <property type="entry name" value="Catalase-rel"/>
    <property type="match status" value="1"/>
</dbReference>
<keyword evidence="9 12" id="KW-0560">Oxidoreductase</keyword>
<evidence type="ECO:0000256" key="1">
    <source>
        <dbReference type="ARBA" id="ARBA00001971"/>
    </source>
</evidence>
<dbReference type="PROSITE" id="PS00437">
    <property type="entry name" value="CATALASE_1"/>
    <property type="match status" value="1"/>
</dbReference>
<dbReference type="Pfam" id="PF00199">
    <property type="entry name" value="Catalase"/>
    <property type="match status" value="1"/>
</dbReference>
<evidence type="ECO:0000256" key="6">
    <source>
        <dbReference type="ARBA" id="ARBA00022559"/>
    </source>
</evidence>
<dbReference type="PRINTS" id="PR00067">
    <property type="entry name" value="CATALASE"/>
</dbReference>
<evidence type="ECO:0000256" key="5">
    <source>
        <dbReference type="ARBA" id="ARBA00014132"/>
    </source>
</evidence>
<comment type="cofactor">
    <cofactor evidence="1">
        <name>heme</name>
        <dbReference type="ChEBI" id="CHEBI:30413"/>
    </cofactor>
</comment>
<dbReference type="SMART" id="SM01060">
    <property type="entry name" value="Catalase"/>
    <property type="match status" value="1"/>
</dbReference>
<dbReference type="PANTHER" id="PTHR11465">
    <property type="entry name" value="CATALASE"/>
    <property type="match status" value="1"/>
</dbReference>
<evidence type="ECO:0000313" key="15">
    <source>
        <dbReference type="EMBL" id="MBD9354673.1"/>
    </source>
</evidence>
<proteinExistence type="inferred from homology"/>
<keyword evidence="13" id="KW-0732">Signal</keyword>
<dbReference type="PIRSF" id="PIRSF038928">
    <property type="entry name" value="Catalase_clade1-3"/>
    <property type="match status" value="1"/>
</dbReference>
<evidence type="ECO:0000256" key="13">
    <source>
        <dbReference type="SAM" id="SignalP"/>
    </source>
</evidence>
<feature type="signal peptide" evidence="13">
    <location>
        <begin position="1"/>
        <end position="25"/>
    </location>
</feature>
<dbReference type="Proteomes" id="UP000652176">
    <property type="component" value="Unassembled WGS sequence"/>
</dbReference>
<dbReference type="InterPro" id="IPR010582">
    <property type="entry name" value="Catalase_immune_responsive"/>
</dbReference>
<keyword evidence="16" id="KW-1185">Reference proteome</keyword>